<organism evidence="1 2">
    <name type="scientific">Colletotrichum chrysophilum</name>
    <dbReference type="NCBI Taxonomy" id="1836956"/>
    <lineage>
        <taxon>Eukaryota</taxon>
        <taxon>Fungi</taxon>
        <taxon>Dikarya</taxon>
        <taxon>Ascomycota</taxon>
        <taxon>Pezizomycotina</taxon>
        <taxon>Sordariomycetes</taxon>
        <taxon>Hypocreomycetidae</taxon>
        <taxon>Glomerellales</taxon>
        <taxon>Glomerellaceae</taxon>
        <taxon>Colletotrichum</taxon>
        <taxon>Colletotrichum gloeosporioides species complex</taxon>
    </lineage>
</organism>
<dbReference type="AlphaFoldDB" id="A0AAD9AII5"/>
<comment type="caution">
    <text evidence="1">The sequence shown here is derived from an EMBL/GenBank/DDBJ whole genome shotgun (WGS) entry which is preliminary data.</text>
</comment>
<protein>
    <submittedName>
        <fullName evidence="1">Uncharacterized protein</fullName>
    </submittedName>
</protein>
<proteinExistence type="predicted"/>
<keyword evidence="2" id="KW-1185">Reference proteome</keyword>
<dbReference type="EMBL" id="JAQOWY010000177">
    <property type="protein sequence ID" value="KAK1848244.1"/>
    <property type="molecule type" value="Genomic_DNA"/>
</dbReference>
<evidence type="ECO:0000313" key="2">
    <source>
        <dbReference type="Proteomes" id="UP001243330"/>
    </source>
</evidence>
<gene>
    <name evidence="1" type="ORF">CCHR01_09150</name>
</gene>
<sequence>MEPNNQYECTFMAYPQRLFFQRTCFFLV</sequence>
<accession>A0AAD9AII5</accession>
<name>A0AAD9AII5_9PEZI</name>
<evidence type="ECO:0000313" key="1">
    <source>
        <dbReference type="EMBL" id="KAK1848244.1"/>
    </source>
</evidence>
<dbReference type="Proteomes" id="UP001243330">
    <property type="component" value="Unassembled WGS sequence"/>
</dbReference>
<reference evidence="1" key="1">
    <citation type="submission" date="2023-01" db="EMBL/GenBank/DDBJ databases">
        <title>Colletotrichum chrysophilum M932 genome sequence.</title>
        <authorList>
            <person name="Baroncelli R."/>
        </authorList>
    </citation>
    <scope>NUCLEOTIDE SEQUENCE</scope>
    <source>
        <strain evidence="1">M932</strain>
    </source>
</reference>